<accession>A0A3G1B6E7</accession>
<comment type="function">
    <text evidence="12 14">DNA-dependent RNA polymerase (RNAP) catalyzes the transcription of DNA into RNA using the four ribonucleoside triphosphates as substrates. Forms the clamp head domain.</text>
</comment>
<comment type="cofactor">
    <cofactor evidence="14">
        <name>Zn(2+)</name>
        <dbReference type="ChEBI" id="CHEBI:29105"/>
    </cofactor>
    <text evidence="14">Binds at least 2 Zn(2+) per subunit.</text>
</comment>
<feature type="binding site" evidence="14">
    <location>
        <position position="152"/>
    </location>
    <ligand>
        <name>Zn(2+)</name>
        <dbReference type="ChEBI" id="CHEBI:29105"/>
        <label>2</label>
    </ligand>
</feature>
<keyword evidence="2 13" id="KW-0240">DNA-directed RNA polymerase</keyword>
<reference evidence="17 18" key="1">
    <citation type="journal article" date="2016" name="Sci. Rep.">
        <title>A novel ammonia-oxidizing archaeon from wastewater treatment plant: Its enrichment, physiological and genomic characteristics.</title>
        <authorList>
            <person name="Li Y."/>
            <person name="Ding K."/>
            <person name="Wen X."/>
            <person name="Zhang B."/>
            <person name="Shen B."/>
            <person name="Yang Y."/>
        </authorList>
    </citation>
    <scope>NUCLEOTIDE SEQUENCE [LARGE SCALE GENOMIC DNA]</scope>
    <source>
        <strain evidence="17 18">SAT1</strain>
    </source>
</reference>
<dbReference type="Gene3D" id="1.10.150.390">
    <property type="match status" value="1"/>
</dbReference>
<evidence type="ECO:0000256" key="13">
    <source>
        <dbReference type="HAMAP-Rule" id="MF_00411"/>
    </source>
</evidence>
<keyword evidence="8 14" id="KW-0460">Magnesium</keyword>
<evidence type="ECO:0000256" key="4">
    <source>
        <dbReference type="ARBA" id="ARBA00022679"/>
    </source>
</evidence>
<evidence type="ECO:0000256" key="1">
    <source>
        <dbReference type="ARBA" id="ARBA00006460"/>
    </source>
</evidence>
<dbReference type="GO" id="GO:0003677">
    <property type="term" value="F:DNA binding"/>
    <property type="evidence" value="ECO:0007669"/>
    <property type="project" value="UniProtKB-UniRule"/>
</dbReference>
<comment type="function">
    <text evidence="15">DNA-dependent RNA polymerase catalyzes the transcription of DNA into RNA using the four ribonucleoside triphosphates as substrates.</text>
</comment>
<dbReference type="GeneID" id="24875599"/>
<dbReference type="Pfam" id="PF00623">
    <property type="entry name" value="RNA_pol_Rpb1_2"/>
    <property type="match status" value="1"/>
</dbReference>
<dbReference type="KEGG" id="tah:SU86_004215"/>
<dbReference type="CDD" id="cd06528">
    <property type="entry name" value="RNAP_A"/>
    <property type="match status" value="1"/>
</dbReference>
<evidence type="ECO:0000256" key="9">
    <source>
        <dbReference type="ARBA" id="ARBA00023125"/>
    </source>
</evidence>
<feature type="binding site" evidence="14">
    <location>
        <position position="101"/>
    </location>
    <ligand>
        <name>Zn(2+)</name>
        <dbReference type="ChEBI" id="CHEBI:29105"/>
        <label>2</label>
    </ligand>
</feature>
<dbReference type="InterPro" id="IPR045867">
    <property type="entry name" value="DNA-dir_RpoC_beta_prime"/>
</dbReference>
<dbReference type="Pfam" id="PF04998">
    <property type="entry name" value="RNA_pol_Rpb1_5"/>
    <property type="match status" value="1"/>
</dbReference>
<evidence type="ECO:0000256" key="7">
    <source>
        <dbReference type="ARBA" id="ARBA00022833"/>
    </source>
</evidence>
<dbReference type="Gene3D" id="6.20.50.80">
    <property type="match status" value="1"/>
</dbReference>
<evidence type="ECO:0000256" key="11">
    <source>
        <dbReference type="ARBA" id="ARBA00048552"/>
    </source>
</evidence>
<feature type="binding site" evidence="14">
    <location>
        <position position="71"/>
    </location>
    <ligand>
        <name>Zn(2+)</name>
        <dbReference type="ChEBI" id="CHEBI:29105"/>
        <label>1</label>
    </ligand>
</feature>
<dbReference type="InterPro" id="IPR007081">
    <property type="entry name" value="RNA_pol_Rpb1_5"/>
</dbReference>
<comment type="subunit">
    <text evidence="13">Part of the RNA polymerase complex.</text>
</comment>
<keyword evidence="4 13" id="KW-0808">Transferase</keyword>
<dbReference type="Pfam" id="PF04983">
    <property type="entry name" value="RNA_pol_Rpb1_3"/>
    <property type="match status" value="1"/>
</dbReference>
<evidence type="ECO:0000256" key="14">
    <source>
        <dbReference type="HAMAP-Rule" id="MF_00863"/>
    </source>
</evidence>
<proteinExistence type="inferred from homology"/>
<comment type="catalytic activity">
    <reaction evidence="11 13 15">
        <text>RNA(n) + a ribonucleoside 5'-triphosphate = RNA(n+1) + diphosphate</text>
        <dbReference type="Rhea" id="RHEA:21248"/>
        <dbReference type="Rhea" id="RHEA-COMP:14527"/>
        <dbReference type="Rhea" id="RHEA-COMP:17342"/>
        <dbReference type="ChEBI" id="CHEBI:33019"/>
        <dbReference type="ChEBI" id="CHEBI:61557"/>
        <dbReference type="ChEBI" id="CHEBI:140395"/>
        <dbReference type="EC" id="2.7.7.6"/>
    </reaction>
</comment>
<dbReference type="GO" id="GO:0006351">
    <property type="term" value="P:DNA-templated transcription"/>
    <property type="evidence" value="ECO:0007669"/>
    <property type="project" value="UniProtKB-UniRule"/>
</dbReference>
<dbReference type="OrthoDB" id="371812at2157"/>
<feature type="binding site" evidence="14">
    <location>
        <position position="64"/>
    </location>
    <ligand>
        <name>Zn(2+)</name>
        <dbReference type="ChEBI" id="CHEBI:29105"/>
        <label>1</label>
    </ligand>
</feature>
<evidence type="ECO:0000256" key="5">
    <source>
        <dbReference type="ARBA" id="ARBA00022695"/>
    </source>
</evidence>
<evidence type="ECO:0000313" key="17">
    <source>
        <dbReference type="EMBL" id="AJZ75705.1"/>
    </source>
</evidence>
<dbReference type="InterPro" id="IPR007066">
    <property type="entry name" value="RNA_pol_Rpb1_3"/>
</dbReference>
<dbReference type="SMART" id="SM00663">
    <property type="entry name" value="RPOLA_N"/>
    <property type="match status" value="1"/>
</dbReference>
<dbReference type="NCBIfam" id="TIGR02389">
    <property type="entry name" value="RNA_pol_rpoA2"/>
    <property type="match status" value="1"/>
</dbReference>
<dbReference type="GO" id="GO:0008270">
    <property type="term" value="F:zinc ion binding"/>
    <property type="evidence" value="ECO:0007669"/>
    <property type="project" value="UniProtKB-UniRule"/>
</dbReference>
<dbReference type="NCBIfam" id="NF006336">
    <property type="entry name" value="PRK08566.1"/>
    <property type="match status" value="1"/>
</dbReference>
<dbReference type="Proteomes" id="UP000266745">
    <property type="component" value="Chromosome"/>
</dbReference>
<dbReference type="Pfam" id="PF05000">
    <property type="entry name" value="RNA_pol_Rpb1_4"/>
    <property type="match status" value="1"/>
</dbReference>
<feature type="binding site" evidence="14">
    <location>
        <position position="461"/>
    </location>
    <ligand>
        <name>Mg(2+)</name>
        <dbReference type="ChEBI" id="CHEBI:18420"/>
    </ligand>
</feature>
<dbReference type="Gene3D" id="6.10.250.2940">
    <property type="match status" value="1"/>
</dbReference>
<keyword evidence="5 13" id="KW-0548">Nucleotidyltransferase</keyword>
<dbReference type="PANTHER" id="PTHR19376:SF32">
    <property type="entry name" value="DNA-DIRECTED RNA POLYMERASE III SUBUNIT RPC1"/>
    <property type="match status" value="1"/>
</dbReference>
<feature type="binding site" evidence="14">
    <location>
        <position position="104"/>
    </location>
    <ligand>
        <name>Zn(2+)</name>
        <dbReference type="ChEBI" id="CHEBI:29105"/>
        <label>2</label>
    </ligand>
</feature>
<dbReference type="NCBIfam" id="TIGR02390">
    <property type="entry name" value="RNA_pol_rpoA1"/>
    <property type="match status" value="1"/>
</dbReference>
<dbReference type="Gene3D" id="3.30.1490.180">
    <property type="entry name" value="RNA polymerase ii"/>
    <property type="match status" value="1"/>
</dbReference>
<feature type="binding site" evidence="14">
    <location>
        <position position="459"/>
    </location>
    <ligand>
        <name>Mg(2+)</name>
        <dbReference type="ChEBI" id="CHEBI:18420"/>
    </ligand>
</feature>
<evidence type="ECO:0000259" key="16">
    <source>
        <dbReference type="SMART" id="SM00663"/>
    </source>
</evidence>
<dbReference type="CDD" id="cd02582">
    <property type="entry name" value="RNAP_archeal_A"/>
    <property type="match status" value="1"/>
</dbReference>
<keyword evidence="18" id="KW-1185">Reference proteome</keyword>
<sequence length="1262" mass="139769">MSVQTVKAIDGIKFSVWSPTEIRKYSVAEITAPETYDEDGMAVQGGLMDGRLGTLEPGQKCLTCGNTAARCPGHFGHIELAEPVLHIAFIDNIHKLLLATCRSCSRLKLPQEDLDSYGQIFKKEAAYTIISQKRIPEEILDKAKKAKECPHCGKPQYDMIFTKPTIFIEKTEIGEHRLLPITIRERFTQIRDEDLRLLGYDPNTARPEWFILQVLPVPPVTVRPSIILETGIRSEDDLTHKMVDIIRVNQRLKESKDAGTPPLIVQDLVDLLQYHTTTYFDNEVSGIPQAHHRSGRPLKTLTQRLKGKEGRFRGSLSGKRVDFSSRTVISPDPSLDLSEVGVPEAIAKKLTIPEIITEWNIERMRDLVINGPDKFPGVNYIVRPDGVKIRLDFVEDRSIIAQNLEVGYLVERHLSDGDIVMFNRQPSLHQMSIMAHYVRVLPGKTFRLHPSVCPPYNADFDGDEMNLHVPQSEEARAEAILLMRVQDQLISPRYGGPIIGGLRDFITGSYLLTKDDTTLTPQEFANYAMLGGYDGELPTPATKGKDGPLYSGKQLFSLFLPTDFNFVITSKWSKGTKGTQKDVVIKNGQLISGVIDKASIGAEEPESVLHRIAKDYGNATAKKFLNSVLIVAKQFITHYGFSYGYADLELSDKVKADIHAGIDESYNTVYDLISQAKKGTLKLTRGLSADEALEAYIVNELSKARDKAGNTADQQLDKNNAARIMATTGARGSSLNIGQMAGALGQQSIRGNRLNKGYNNRALPHFKENDDNPDAHGFVKSNYRDGLSTIEFFFHAMGGREGLVDTAVRTQQSGYMQRRLVNALEHIKLEYDNTVRDPHGHIIQFLYGEDGIDVAKSDHGEAFNINRLVESETIVDTGKKVGKEEVEDMLKKYTKVFNPRLTKLVEEGILHSKLSKEGTEKVLKKALDLYHKAKAEPGQAVGIVTAQSIGEPGTQMTLRTFHFAGIRERNVTLGLPRLIELVDARKKPVTPTMDIYLEPKYQKSREKAIEVARNTLQTKVSALIESADTDYATQITLELSTSGLSQRGCTVEEVEAALSSNKKFKLETSGNTITLTLAEEGDAPTVIAIRNKVLNTIVKGVPDITRVTVAQKDDEWVIQTTGSNLAKVLEIDGIDKRNVRTNNVFEIAATLGIEAARNALINELSTTLEDQGLEVDSRYIMLVSDMMCSRGYLQQIGRHGIAGTKDSVLARAAFEITVPTIAEAALTGEIEELKGVTENVIVGSNIPVGSGTVDLYMQVSKN</sequence>
<dbReference type="PANTHER" id="PTHR19376">
    <property type="entry name" value="DNA-DIRECTED RNA POLYMERASE"/>
    <property type="match status" value="1"/>
</dbReference>
<keyword evidence="7 14" id="KW-0862">Zinc</keyword>
<name>A0A3G1B6E7_9ARCH</name>
<feature type="binding site" evidence="14">
    <location>
        <position position="61"/>
    </location>
    <ligand>
        <name>Zn(2+)</name>
        <dbReference type="ChEBI" id="CHEBI:29105"/>
        <label>1</label>
    </ligand>
</feature>
<dbReference type="EC" id="2.7.7.6" evidence="13"/>
<dbReference type="GO" id="GO:0003899">
    <property type="term" value="F:DNA-directed RNA polymerase activity"/>
    <property type="evidence" value="ECO:0007669"/>
    <property type="project" value="UniProtKB-UniRule"/>
</dbReference>
<dbReference type="STRING" id="1603555.SU86_004215"/>
<dbReference type="Gene3D" id="4.10.860.120">
    <property type="entry name" value="RNA polymerase II, clamp domain"/>
    <property type="match status" value="1"/>
</dbReference>
<feature type="binding site" evidence="14">
    <location>
        <position position="149"/>
    </location>
    <ligand>
        <name>Zn(2+)</name>
        <dbReference type="ChEBI" id="CHEBI:29105"/>
        <label>2</label>
    </ligand>
</feature>
<dbReference type="GO" id="GO:0005737">
    <property type="term" value="C:cytoplasm"/>
    <property type="evidence" value="ECO:0007669"/>
    <property type="project" value="UniProtKB-SubCell"/>
</dbReference>
<dbReference type="InterPro" id="IPR000722">
    <property type="entry name" value="RNA_pol_asu"/>
</dbReference>
<dbReference type="InterPro" id="IPR044893">
    <property type="entry name" value="RNA_pol_Rpb1_clamp_domain"/>
</dbReference>
<dbReference type="HAMAP" id="MF_00863">
    <property type="entry name" value="RNApol_arch_Rpo1N"/>
    <property type="match status" value="1"/>
</dbReference>
<dbReference type="InterPro" id="IPR012758">
    <property type="entry name" value="RPO1N"/>
</dbReference>
<dbReference type="Gene3D" id="1.10.132.30">
    <property type="match status" value="1"/>
</dbReference>
<keyword evidence="9 13" id="KW-0238">DNA-binding</keyword>
<feature type="binding site" evidence="14">
    <location>
        <position position="74"/>
    </location>
    <ligand>
        <name>Zn(2+)</name>
        <dbReference type="ChEBI" id="CHEBI:29105"/>
        <label>1</label>
    </ligand>
</feature>
<feature type="binding site" evidence="14">
    <location>
        <position position="463"/>
    </location>
    <ligand>
        <name>Mg(2+)</name>
        <dbReference type="ChEBI" id="CHEBI:18420"/>
    </ligand>
</feature>
<dbReference type="EMBL" id="CP011097">
    <property type="protein sequence ID" value="AJZ75705.1"/>
    <property type="molecule type" value="Genomic_DNA"/>
</dbReference>
<keyword evidence="3 13" id="KW-0963">Cytoplasm</keyword>
<evidence type="ECO:0000256" key="12">
    <source>
        <dbReference type="ARBA" id="ARBA00053389"/>
    </source>
</evidence>
<keyword evidence="6 14" id="KW-0479">Metal-binding</keyword>
<evidence type="ECO:0000313" key="18">
    <source>
        <dbReference type="Proteomes" id="UP000266745"/>
    </source>
</evidence>
<dbReference type="InterPro" id="IPR006592">
    <property type="entry name" value="RNA_pol_N"/>
</dbReference>
<evidence type="ECO:0000256" key="2">
    <source>
        <dbReference type="ARBA" id="ARBA00022478"/>
    </source>
</evidence>
<dbReference type="InterPro" id="IPR007083">
    <property type="entry name" value="RNA_pol_Rpb1_4"/>
</dbReference>
<evidence type="ECO:0000256" key="6">
    <source>
        <dbReference type="ARBA" id="ARBA00022723"/>
    </source>
</evidence>
<dbReference type="FunFam" id="2.40.40.20:FF:000019">
    <property type="entry name" value="DNA-directed RNA polymerase II subunit RPB1"/>
    <property type="match status" value="1"/>
</dbReference>
<comment type="function">
    <text evidence="13">DNA-dependent RNA polymerase (RNAP) catalyzes the transcription of DNA into RNA using the four ribonucleoside triphosphates as substrates. Forms part of the jaw domain.</text>
</comment>
<comment type="subcellular location">
    <subcellularLocation>
        <location evidence="13">Cytoplasm</location>
    </subcellularLocation>
</comment>
<dbReference type="Gene3D" id="1.10.274.100">
    <property type="entry name" value="RNA polymerase Rpb1, domain 3"/>
    <property type="match status" value="1"/>
</dbReference>
<comment type="similarity">
    <text evidence="1 13 15">Belongs to the RNA polymerase beta' chain family.</text>
</comment>
<dbReference type="SUPFAM" id="SSF64484">
    <property type="entry name" value="beta and beta-prime subunits of DNA dependent RNA-polymerase"/>
    <property type="match status" value="1"/>
</dbReference>
<dbReference type="HAMAP" id="MF_00411">
    <property type="entry name" value="RNApol_arch_Rpo1C"/>
    <property type="match status" value="1"/>
</dbReference>
<comment type="cofactor">
    <cofactor evidence="14">
        <name>Mg(2+)</name>
        <dbReference type="ChEBI" id="CHEBI:18420"/>
    </cofactor>
</comment>
<evidence type="ECO:0000256" key="10">
    <source>
        <dbReference type="ARBA" id="ARBA00023163"/>
    </source>
</evidence>
<keyword evidence="10 13" id="KW-0804">Transcription</keyword>
<dbReference type="AlphaFoldDB" id="A0A3G1B6E7"/>
<dbReference type="Gene3D" id="2.40.40.20">
    <property type="match status" value="1"/>
</dbReference>
<dbReference type="InterPro" id="IPR042102">
    <property type="entry name" value="RNA_pol_Rpb1_3_sf"/>
</dbReference>
<dbReference type="RefSeq" id="WP_048188559.1">
    <property type="nucleotide sequence ID" value="NZ_CP011097.1"/>
</dbReference>
<dbReference type="GO" id="GO:0000287">
    <property type="term" value="F:magnesium ion binding"/>
    <property type="evidence" value="ECO:0007669"/>
    <property type="project" value="UniProtKB-UniRule"/>
</dbReference>
<feature type="domain" description="RNA polymerase N-terminal" evidence="16">
    <location>
        <begin position="208"/>
        <end position="513"/>
    </location>
</feature>
<organism evidence="17 18">
    <name type="scientific">Candidatus Nitrosotenuis cloacae</name>
    <dbReference type="NCBI Taxonomy" id="1603555"/>
    <lineage>
        <taxon>Archaea</taxon>
        <taxon>Nitrososphaerota</taxon>
        <taxon>Candidatus Nitrosotenuis</taxon>
    </lineage>
</organism>
<evidence type="ECO:0000256" key="8">
    <source>
        <dbReference type="ARBA" id="ARBA00022842"/>
    </source>
</evidence>
<evidence type="ECO:0000256" key="15">
    <source>
        <dbReference type="RuleBase" id="RU004279"/>
    </source>
</evidence>
<gene>
    <name evidence="13" type="primary">rpo1C</name>
    <name evidence="14" type="synonym">rpo1N</name>
    <name evidence="14" type="synonym">rpoA1</name>
    <name evidence="13" type="synonym">rpoA2</name>
    <name evidence="17" type="ORF">SU86_004215</name>
</gene>
<dbReference type="GO" id="GO:0000428">
    <property type="term" value="C:DNA-directed RNA polymerase complex"/>
    <property type="evidence" value="ECO:0007669"/>
    <property type="project" value="UniProtKB-KW"/>
</dbReference>
<evidence type="ECO:0000256" key="3">
    <source>
        <dbReference type="ARBA" id="ARBA00022490"/>
    </source>
</evidence>
<dbReference type="InterPro" id="IPR007080">
    <property type="entry name" value="RNA_pol_Rpb1_1"/>
</dbReference>
<dbReference type="InterPro" id="IPR038120">
    <property type="entry name" value="Rpb1_funnel_sf"/>
</dbReference>
<dbReference type="InterPro" id="IPR012757">
    <property type="entry name" value="RPO1C"/>
</dbReference>
<dbReference type="Pfam" id="PF04997">
    <property type="entry name" value="RNA_pol_Rpb1_1"/>
    <property type="match status" value="1"/>
</dbReference>
<protein>
    <recommendedName>
        <fullName evidence="13 14">Multifunctional fusion protein</fullName>
    </recommendedName>
    <domain>
        <recommendedName>
            <fullName evidence="13">DNA-directed RNA polymerase subunit Rpo1C</fullName>
            <ecNumber evidence="13">2.7.7.6</ecNumber>
        </recommendedName>
        <alternativeName>
            <fullName evidence="13">DNA-directed RNA polymerase subunit A''</fullName>
        </alternativeName>
    </domain>
    <domain>
        <recommendedName>
            <fullName evidence="14">DNA-directed RNA polymerase subunit Rpo1N</fullName>
        </recommendedName>
        <alternativeName>
            <fullName evidence="14">DNA-directed RNA polymerase subunit A'</fullName>
        </alternativeName>
    </domain>
</protein>